<dbReference type="GO" id="GO:0004497">
    <property type="term" value="F:monooxygenase activity"/>
    <property type="evidence" value="ECO:0007669"/>
    <property type="project" value="UniProtKB-KW"/>
</dbReference>
<reference evidence="7 8" key="1">
    <citation type="journal article" date="2018" name="Front. Microbiol.">
        <title>Genome-Wide Analysis of Corynespora cassiicola Leaf Fall Disease Putative Effectors.</title>
        <authorList>
            <person name="Lopez D."/>
            <person name="Ribeiro S."/>
            <person name="Label P."/>
            <person name="Fumanal B."/>
            <person name="Venisse J.S."/>
            <person name="Kohler A."/>
            <person name="de Oliveira R.R."/>
            <person name="Labutti K."/>
            <person name="Lipzen A."/>
            <person name="Lail K."/>
            <person name="Bauer D."/>
            <person name="Ohm R.A."/>
            <person name="Barry K.W."/>
            <person name="Spatafora J."/>
            <person name="Grigoriev I.V."/>
            <person name="Martin F.M."/>
            <person name="Pujade-Renaud V."/>
        </authorList>
    </citation>
    <scope>NUCLEOTIDE SEQUENCE [LARGE SCALE GENOMIC DNA]</scope>
    <source>
        <strain evidence="7 8">Philippines</strain>
    </source>
</reference>
<evidence type="ECO:0000313" key="7">
    <source>
        <dbReference type="EMBL" id="PSN69315.1"/>
    </source>
</evidence>
<keyword evidence="3" id="KW-0285">Flavoprotein</keyword>
<evidence type="ECO:0000313" key="8">
    <source>
        <dbReference type="Proteomes" id="UP000240883"/>
    </source>
</evidence>
<name>A0A2T2NV48_CORCC</name>
<comment type="cofactor">
    <cofactor evidence="1">
        <name>FAD</name>
        <dbReference type="ChEBI" id="CHEBI:57692"/>
    </cofactor>
</comment>
<evidence type="ECO:0000256" key="4">
    <source>
        <dbReference type="ARBA" id="ARBA00022827"/>
    </source>
</evidence>
<keyword evidence="8" id="KW-1185">Reference proteome</keyword>
<dbReference type="EMBL" id="KZ678133">
    <property type="protein sequence ID" value="PSN69315.1"/>
    <property type="molecule type" value="Genomic_DNA"/>
</dbReference>
<proteinExistence type="inferred from homology"/>
<evidence type="ECO:0000256" key="6">
    <source>
        <dbReference type="ARBA" id="ARBA00023002"/>
    </source>
</evidence>
<gene>
    <name evidence="7" type="ORF">BS50DRAFT_572471</name>
</gene>
<dbReference type="Pfam" id="PF13450">
    <property type="entry name" value="NAD_binding_8"/>
    <property type="match status" value="1"/>
</dbReference>
<accession>A0A2T2NV48</accession>
<protein>
    <submittedName>
        <fullName evidence="7">Flavin-binding monooxygenase-like family protein</fullName>
    </submittedName>
</protein>
<dbReference type="PANTHER" id="PTHR43098:SF2">
    <property type="entry name" value="FAD-BINDING MONOOXYGENASE AUSB-RELATED"/>
    <property type="match status" value="1"/>
</dbReference>
<evidence type="ECO:0000256" key="2">
    <source>
        <dbReference type="ARBA" id="ARBA00010139"/>
    </source>
</evidence>
<dbReference type="PANTHER" id="PTHR43098">
    <property type="entry name" value="L-ORNITHINE N(5)-MONOOXYGENASE-RELATED"/>
    <property type="match status" value="1"/>
</dbReference>
<comment type="similarity">
    <text evidence="2">Belongs to the FAD-binding monooxygenase family.</text>
</comment>
<dbReference type="InterPro" id="IPR050775">
    <property type="entry name" value="FAD-binding_Monooxygenases"/>
</dbReference>
<evidence type="ECO:0000256" key="5">
    <source>
        <dbReference type="ARBA" id="ARBA00022857"/>
    </source>
</evidence>
<sequence length="647" mass="72539">MPATAADLIATIQDYSDETLPEVDALQVEKRYSEERAKRLRDDGIEQYVDVAFSEKFKSFLDDPFVDPAAAKDAKSSFPDNRGYFVILGAGWGGLMYAVRLVQSGVEPKDIRIVDPATGFGGTWYWNRYPGLFCDIESYCYLPLLEETGYIPKHRYSTGEEIRNYAESTARKWGVADCAVWQTQAEKLIWDENAKEWQVTLVQKRSGEEPQKLNIRAPFVATVNGVLSWPKIPGVSGVLDYQGDIFHSSRWNYALTGGSPDDPSLGKLQGKRVAIIGTGATSCQIVPHLAKWVKHLYVVQRTPAAVDVRDQRETDQEWFRKEVAISKGWQRERMKNFHNHFTTEKQPDVNLVDDGWTRAPTMCAIAGNVHGPKTMEELPAYMQKLNAMDLPRQERIRKRVEQIVKDPVVAKRLQAWYPTWCKRPAFHDEYLETFNRENVTLIDTEGKGLKGLTADSIVAGGETYPVDLIVFATGFRPPFTGSPAQKANLTIIGRNGVSMDEEWGKNGPSTQHAVLDYNFPNLFLAGPWQGSNSPNYLFNVDLLAQSTAYILSEARKKAGDKPITVAPSAEAAQNWGMQVLMHSAPMAGIIGCTPGYFNVEGMLDRTPPEMQMVLARSGLWGHGIEDFTRIVNEWRAEGSMLGIDVHF</sequence>
<keyword evidence="6" id="KW-0560">Oxidoreductase</keyword>
<keyword evidence="4" id="KW-0274">FAD</keyword>
<dbReference type="OrthoDB" id="66881at2759"/>
<dbReference type="InterPro" id="IPR036188">
    <property type="entry name" value="FAD/NAD-bd_sf"/>
</dbReference>
<organism evidence="7 8">
    <name type="scientific">Corynespora cassiicola Philippines</name>
    <dbReference type="NCBI Taxonomy" id="1448308"/>
    <lineage>
        <taxon>Eukaryota</taxon>
        <taxon>Fungi</taxon>
        <taxon>Dikarya</taxon>
        <taxon>Ascomycota</taxon>
        <taxon>Pezizomycotina</taxon>
        <taxon>Dothideomycetes</taxon>
        <taxon>Pleosporomycetidae</taxon>
        <taxon>Pleosporales</taxon>
        <taxon>Corynesporascaceae</taxon>
        <taxon>Corynespora</taxon>
    </lineage>
</organism>
<keyword evidence="5" id="KW-0521">NADP</keyword>
<dbReference type="SUPFAM" id="SSF51905">
    <property type="entry name" value="FAD/NAD(P)-binding domain"/>
    <property type="match status" value="1"/>
</dbReference>
<keyword evidence="7" id="KW-0503">Monooxygenase</keyword>
<evidence type="ECO:0000256" key="3">
    <source>
        <dbReference type="ARBA" id="ARBA00022630"/>
    </source>
</evidence>
<evidence type="ECO:0000256" key="1">
    <source>
        <dbReference type="ARBA" id="ARBA00001974"/>
    </source>
</evidence>
<dbReference type="Proteomes" id="UP000240883">
    <property type="component" value="Unassembled WGS sequence"/>
</dbReference>
<dbReference type="AlphaFoldDB" id="A0A2T2NV48"/>
<dbReference type="Gene3D" id="3.50.50.60">
    <property type="entry name" value="FAD/NAD(P)-binding domain"/>
    <property type="match status" value="3"/>
</dbReference>